<reference evidence="4" key="2">
    <citation type="submission" date="2019-09" db="UniProtKB">
        <authorList>
            <consortium name="WormBaseParasite"/>
        </authorList>
    </citation>
    <scope>IDENTIFICATION</scope>
</reference>
<evidence type="ECO:0000313" key="4">
    <source>
        <dbReference type="WBParaSite" id="HPBE_0000370001-mRNA-1"/>
    </source>
</evidence>
<dbReference type="WBParaSite" id="HPBE_0000370001-mRNA-1">
    <property type="protein sequence ID" value="HPBE_0000370001-mRNA-1"/>
    <property type="gene ID" value="HPBE_0000370001"/>
</dbReference>
<dbReference type="OrthoDB" id="5873855at2759"/>
<reference evidence="2 3" key="1">
    <citation type="submission" date="2018-11" db="EMBL/GenBank/DDBJ databases">
        <authorList>
            <consortium name="Pathogen Informatics"/>
        </authorList>
    </citation>
    <scope>NUCLEOTIDE SEQUENCE [LARGE SCALE GENOMIC DNA]</scope>
</reference>
<dbReference type="Proteomes" id="UP000050761">
    <property type="component" value="Unassembled WGS sequence"/>
</dbReference>
<dbReference type="EMBL" id="UZAH01012821">
    <property type="protein sequence ID" value="VDO40511.1"/>
    <property type="molecule type" value="Genomic_DNA"/>
</dbReference>
<keyword evidence="3" id="KW-1185">Reference proteome</keyword>
<accession>A0A183FC08</accession>
<name>A0A183FC08_HELPZ</name>
<feature type="compositionally biased region" description="Polar residues" evidence="1">
    <location>
        <begin position="84"/>
        <end position="98"/>
    </location>
</feature>
<evidence type="ECO:0000256" key="1">
    <source>
        <dbReference type="SAM" id="MobiDB-lite"/>
    </source>
</evidence>
<sequence length="98" mass="10890">MKIVRDQLVISELGSYDPVVLAMRINADLSEWKGLSMEALMDDRMLKEKESGSLFIGPLSLPGLEDGESIAETRKRGRQPDESVGNNKKASRWDQPSA</sequence>
<protein>
    <submittedName>
        <fullName evidence="4">Gag-pol polyprotein</fullName>
    </submittedName>
</protein>
<feature type="region of interest" description="Disordered" evidence="1">
    <location>
        <begin position="57"/>
        <end position="98"/>
    </location>
</feature>
<feature type="compositionally biased region" description="Basic and acidic residues" evidence="1">
    <location>
        <begin position="71"/>
        <end position="81"/>
    </location>
</feature>
<dbReference type="AlphaFoldDB" id="A0A183FC08"/>
<proteinExistence type="predicted"/>
<accession>A0A3P7UYX8</accession>
<organism evidence="3 4">
    <name type="scientific">Heligmosomoides polygyrus</name>
    <name type="common">Parasitic roundworm</name>
    <dbReference type="NCBI Taxonomy" id="6339"/>
    <lineage>
        <taxon>Eukaryota</taxon>
        <taxon>Metazoa</taxon>
        <taxon>Ecdysozoa</taxon>
        <taxon>Nematoda</taxon>
        <taxon>Chromadorea</taxon>
        <taxon>Rhabditida</taxon>
        <taxon>Rhabditina</taxon>
        <taxon>Rhabditomorpha</taxon>
        <taxon>Strongyloidea</taxon>
        <taxon>Heligmosomidae</taxon>
        <taxon>Heligmosomoides</taxon>
    </lineage>
</organism>
<evidence type="ECO:0000313" key="2">
    <source>
        <dbReference type="EMBL" id="VDO40511.1"/>
    </source>
</evidence>
<evidence type="ECO:0000313" key="3">
    <source>
        <dbReference type="Proteomes" id="UP000050761"/>
    </source>
</evidence>
<gene>
    <name evidence="2" type="ORF">HPBE_LOCUS3702</name>
</gene>